<dbReference type="AlphaFoldDB" id="A0A371QXM7"/>
<comment type="caution">
    <text evidence="2">The sequence shown here is derived from an EMBL/GenBank/DDBJ whole genome shotgun (WGS) entry which is preliminary data.</text>
</comment>
<gene>
    <name evidence="2" type="ORF">CGL51_08385</name>
    <name evidence="3" type="ORF">CGL52_09595</name>
</gene>
<feature type="domain" description="CRISPR system endoribonuclease Csx1 CARF" evidence="1">
    <location>
        <begin position="4"/>
        <end position="176"/>
    </location>
</feature>
<sequence>MKFLVVAPWGNPSMWRRARYRIELRHRALEGLGEGEVETCSSTKALAELLRRRGDVKALIFGLDTVAQPAGGRTPREIAEEKYREWARALGVEGEVVSLPGIGLFHGWRYEGKPLHLFNAAFYHILKTAEELKPSFIVVDLTHGVNYQTIAVLYAAVAASVLLEKEDRLLLYNSEPYPAEYSAETCIKEAQRVERREGVPQLTALDVRQLQDAVGAIRLLWALRRLAPLKINFEIQSPELRRRFDKVITSYRLLTSGAAALLFPKAKFSGKAPEFYVPGEGPGTVPEPRIDIKVDPDRRVVSYGEADEMYSVAVALHYLERALDELRAEDLVGFLNRVAKHYKEIGVTLTSIVVDTTAKQLGRMVKAAEALADKGVLKRIDGVIELSQLEAMVLFERSNRALELAASWQQALDEFAKVLSGEMERKISDRTLRNLLAHGGYSHVIVEKVVIKDKKIVEVVYNGEIVSELVQMLKTN</sequence>
<dbReference type="CDD" id="cd09660">
    <property type="entry name" value="Csx1_III-U"/>
    <property type="match status" value="1"/>
</dbReference>
<evidence type="ECO:0000259" key="1">
    <source>
        <dbReference type="Pfam" id="PF22230"/>
    </source>
</evidence>
<dbReference type="PANTHER" id="PTHR37169">
    <property type="entry name" value="CRISPR SYSTEM ENDORIBONUCLEASE CSX1-RELATED"/>
    <property type="match status" value="1"/>
</dbReference>
<evidence type="ECO:0000313" key="5">
    <source>
        <dbReference type="Proteomes" id="UP000257123"/>
    </source>
</evidence>
<protein>
    <submittedName>
        <fullName evidence="2">CRISPR-associated protein</fullName>
    </submittedName>
</protein>
<dbReference type="OrthoDB" id="102285at2157"/>
<name>A0A371QXM7_9CREN</name>
<evidence type="ECO:0000313" key="2">
    <source>
        <dbReference type="EMBL" id="RFA95078.1"/>
    </source>
</evidence>
<dbReference type="InterPro" id="IPR010171">
    <property type="entry name" value="CRISPR_Csx1"/>
</dbReference>
<dbReference type="Pfam" id="PF22230">
    <property type="entry name" value="Csx1_CARF"/>
    <property type="match status" value="1"/>
</dbReference>
<dbReference type="InterPro" id="IPR053857">
    <property type="entry name" value="Csx1_CARF"/>
</dbReference>
<dbReference type="Gene3D" id="3.40.50.10640">
    <property type="entry name" value="SSO1389-like"/>
    <property type="match status" value="1"/>
</dbReference>
<reference evidence="4 5" key="1">
    <citation type="submission" date="2017-07" db="EMBL/GenBank/DDBJ databases">
        <title>Draft genome sequence of aerobic hyperthermophilic archaea, Pyrobaculum aerophilum YKB31 and YKB32.</title>
        <authorList>
            <person name="Mochizuki T."/>
            <person name="Berliner A.J."/>
            <person name="Yoshida-Takashima Y."/>
            <person name="Takaki Y."/>
            <person name="Nunoura T."/>
            <person name="Takai K."/>
        </authorList>
    </citation>
    <scope>NUCLEOTIDE SEQUENCE [LARGE SCALE GENOMIC DNA]</scope>
    <source>
        <strain evidence="2 5">YKB31</strain>
        <strain evidence="3 4">YKB32</strain>
    </source>
</reference>
<dbReference type="PANTHER" id="PTHR37169:SF1">
    <property type="entry name" value="CRISPR SYSTEM ENDORIBONUCLEASE CSX1"/>
    <property type="match status" value="1"/>
</dbReference>
<evidence type="ECO:0000313" key="3">
    <source>
        <dbReference type="EMBL" id="RFA97313.1"/>
    </source>
</evidence>
<dbReference type="RefSeq" id="WP_116421395.1">
    <property type="nucleotide sequence ID" value="NZ_NMUE01000026.1"/>
</dbReference>
<dbReference type="Proteomes" id="UP000256877">
    <property type="component" value="Unassembled WGS sequence"/>
</dbReference>
<dbReference type="EMBL" id="NMUE01000026">
    <property type="protein sequence ID" value="RFA95078.1"/>
    <property type="molecule type" value="Genomic_DNA"/>
</dbReference>
<organism evidence="2 5">
    <name type="scientific">Pyrobaculum aerophilum</name>
    <dbReference type="NCBI Taxonomy" id="13773"/>
    <lineage>
        <taxon>Archaea</taxon>
        <taxon>Thermoproteota</taxon>
        <taxon>Thermoprotei</taxon>
        <taxon>Thermoproteales</taxon>
        <taxon>Thermoproteaceae</taxon>
        <taxon>Pyrobaculum</taxon>
    </lineage>
</organism>
<proteinExistence type="predicted"/>
<dbReference type="Proteomes" id="UP000257123">
    <property type="component" value="Unassembled WGS sequence"/>
</dbReference>
<dbReference type="InterPro" id="IPR052875">
    <property type="entry name" value="CRISPR_assoc_ribonuclease"/>
</dbReference>
<evidence type="ECO:0000313" key="4">
    <source>
        <dbReference type="Proteomes" id="UP000256877"/>
    </source>
</evidence>
<dbReference type="EMBL" id="NMUF01000028">
    <property type="protein sequence ID" value="RFA97313.1"/>
    <property type="molecule type" value="Genomic_DNA"/>
</dbReference>
<dbReference type="NCBIfam" id="TIGR01897">
    <property type="entry name" value="cas_MJ1666"/>
    <property type="match status" value="1"/>
</dbReference>
<accession>A0A371QXM7</accession>
<dbReference type="SUPFAM" id="SSF160980">
    <property type="entry name" value="SSO1389-like"/>
    <property type="match status" value="1"/>
</dbReference>